<dbReference type="Pfam" id="PF17784">
    <property type="entry name" value="Sulfotransfer_4"/>
    <property type="match status" value="1"/>
</dbReference>
<dbReference type="Gene3D" id="3.40.50.300">
    <property type="entry name" value="P-loop containing nucleotide triphosphate hydrolases"/>
    <property type="match status" value="1"/>
</dbReference>
<organism evidence="2 3">
    <name type="scientific">Neonectria punicea</name>
    <dbReference type="NCBI Taxonomy" id="979145"/>
    <lineage>
        <taxon>Eukaryota</taxon>
        <taxon>Fungi</taxon>
        <taxon>Dikarya</taxon>
        <taxon>Ascomycota</taxon>
        <taxon>Pezizomycotina</taxon>
        <taxon>Sordariomycetes</taxon>
        <taxon>Hypocreomycetidae</taxon>
        <taxon>Hypocreales</taxon>
        <taxon>Nectriaceae</taxon>
        <taxon>Neonectria</taxon>
    </lineage>
</organism>
<keyword evidence="3" id="KW-1185">Reference proteome</keyword>
<accession>A0ABR1HC64</accession>
<keyword evidence="1" id="KW-1133">Transmembrane helix</keyword>
<dbReference type="InterPro" id="IPR040632">
    <property type="entry name" value="Sulfotransfer_4"/>
</dbReference>
<reference evidence="2 3" key="1">
    <citation type="journal article" date="2025" name="Microbiol. Resour. Announc.">
        <title>Draft genome sequences for Neonectria magnoliae and Neonectria punicea, canker pathogens of Liriodendron tulipifera and Acer saccharum in West Virginia.</title>
        <authorList>
            <person name="Petronek H.M."/>
            <person name="Kasson M.T."/>
            <person name="Metheny A.M."/>
            <person name="Stauder C.M."/>
            <person name="Lovett B."/>
            <person name="Lynch S.C."/>
            <person name="Garnas J.R."/>
            <person name="Kasson L.R."/>
            <person name="Stajich J.E."/>
        </authorList>
    </citation>
    <scope>NUCLEOTIDE SEQUENCE [LARGE SCALE GENOMIC DNA]</scope>
    <source>
        <strain evidence="2 3">NRRL 64653</strain>
    </source>
</reference>
<evidence type="ECO:0000313" key="2">
    <source>
        <dbReference type="EMBL" id="KAK7418457.1"/>
    </source>
</evidence>
<dbReference type="InterPro" id="IPR027417">
    <property type="entry name" value="P-loop_NTPase"/>
</dbReference>
<dbReference type="PANTHER" id="PTHR36978">
    <property type="entry name" value="P-LOOP CONTAINING NUCLEOTIDE TRIPHOSPHATE HYDROLASE"/>
    <property type="match status" value="1"/>
</dbReference>
<name>A0ABR1HC64_9HYPO</name>
<dbReference type="Proteomes" id="UP001498476">
    <property type="component" value="Unassembled WGS sequence"/>
</dbReference>
<keyword evidence="1" id="KW-0472">Membrane</keyword>
<keyword evidence="1" id="KW-0812">Transmembrane</keyword>
<protein>
    <recommendedName>
        <fullName evidence="4">NAD dependent epimerase/dehydratase</fullName>
    </recommendedName>
</protein>
<sequence length="274" mass="30886">MPRFIDSVPSPPNPLPKKVIVLSLGRNGTVGLWKALKVLGYKSYHMTDTIGSVAHMNMFREALEPRAFGRGEAWTRHEFDKWLGDYDALTDIPGYLMEELVAAYPEALFILTTRDEDAWCRSVKNTFQPVGIALKRFPLAQLRHVNPWTRAFSDMADTLCYQLWGPCAPQDNEGLEHAKQLYRRHNAEAVELVPAEKLLVVRLEDGLSWDSICPFLDKPVPDVPYPRENDPKQYMKTTYGYINRAFASSAMTALLVLVPVVGVAIWYLTASGAA</sequence>
<proteinExistence type="predicted"/>
<feature type="transmembrane region" description="Helical" evidence="1">
    <location>
        <begin position="245"/>
        <end position="268"/>
    </location>
</feature>
<gene>
    <name evidence="2" type="ORF">QQX98_003949</name>
</gene>
<comment type="caution">
    <text evidence="2">The sequence shown here is derived from an EMBL/GenBank/DDBJ whole genome shotgun (WGS) entry which is preliminary data.</text>
</comment>
<dbReference type="PANTHER" id="PTHR36978:SF4">
    <property type="entry name" value="P-LOOP CONTAINING NUCLEOSIDE TRIPHOSPHATE HYDROLASE PROTEIN"/>
    <property type="match status" value="1"/>
</dbReference>
<evidence type="ECO:0008006" key="4">
    <source>
        <dbReference type="Google" id="ProtNLM"/>
    </source>
</evidence>
<evidence type="ECO:0000313" key="3">
    <source>
        <dbReference type="Proteomes" id="UP001498476"/>
    </source>
</evidence>
<evidence type="ECO:0000256" key="1">
    <source>
        <dbReference type="SAM" id="Phobius"/>
    </source>
</evidence>
<dbReference type="EMBL" id="JAZAVJ010000047">
    <property type="protein sequence ID" value="KAK7418457.1"/>
    <property type="molecule type" value="Genomic_DNA"/>
</dbReference>
<dbReference type="SUPFAM" id="SSF52540">
    <property type="entry name" value="P-loop containing nucleoside triphosphate hydrolases"/>
    <property type="match status" value="1"/>
</dbReference>